<proteinExistence type="predicted"/>
<gene>
    <name evidence="2" type="ORF">Tchar_00666</name>
</gene>
<evidence type="ECO:0000256" key="1">
    <source>
        <dbReference type="SAM" id="Phobius"/>
    </source>
</evidence>
<evidence type="ECO:0000313" key="3">
    <source>
        <dbReference type="Proteomes" id="UP000318294"/>
    </source>
</evidence>
<name>A0A554XI13_9BURK</name>
<dbReference type="Proteomes" id="UP000318294">
    <property type="component" value="Unassembled WGS sequence"/>
</dbReference>
<comment type="caution">
    <text evidence="2">The sequence shown here is derived from an EMBL/GenBank/DDBJ whole genome shotgun (WGS) entry which is preliminary data.</text>
</comment>
<organism evidence="2 3">
    <name type="scientific">Tepidimonas charontis</name>
    <dbReference type="NCBI Taxonomy" id="2267262"/>
    <lineage>
        <taxon>Bacteria</taxon>
        <taxon>Pseudomonadati</taxon>
        <taxon>Pseudomonadota</taxon>
        <taxon>Betaproteobacteria</taxon>
        <taxon>Burkholderiales</taxon>
        <taxon>Tepidimonas</taxon>
    </lineage>
</organism>
<keyword evidence="1" id="KW-1133">Transmembrane helix</keyword>
<keyword evidence="3" id="KW-1185">Reference proteome</keyword>
<protein>
    <recommendedName>
        <fullName evidence="4">DUF1640 domain-containing protein</fullName>
    </recommendedName>
</protein>
<feature type="transmembrane region" description="Helical" evidence="1">
    <location>
        <begin position="59"/>
        <end position="78"/>
    </location>
</feature>
<evidence type="ECO:0008006" key="4">
    <source>
        <dbReference type="Google" id="ProtNLM"/>
    </source>
</evidence>
<reference evidence="2 3" key="1">
    <citation type="submission" date="2019-07" db="EMBL/GenBank/DDBJ databases">
        <title>Tepidimonas charontis SPSP-6 draft genome.</title>
        <authorList>
            <person name="Da Costa M.S."/>
            <person name="Froufe H.J.C."/>
            <person name="Egas C."/>
            <person name="Albuquerque L."/>
        </authorList>
    </citation>
    <scope>NUCLEOTIDE SEQUENCE [LARGE SCALE GENOMIC DNA]</scope>
    <source>
        <strain evidence="2 3">SPSP-6</strain>
    </source>
</reference>
<dbReference type="OrthoDB" id="14291at2"/>
<sequence>MAVQRKIEAKEELRIELRSELATKEDLLAVKEDLLAVREDLAKLEGSLREDLVKLDKKFSMYFLTIIFTVIFLNQNALEFLARILGLIK</sequence>
<evidence type="ECO:0000313" key="2">
    <source>
        <dbReference type="EMBL" id="TSE35470.1"/>
    </source>
</evidence>
<dbReference type="AlphaFoldDB" id="A0A554XI13"/>
<dbReference type="RefSeq" id="WP_144327686.1">
    <property type="nucleotide sequence ID" value="NZ_VJON01000007.1"/>
</dbReference>
<dbReference type="EMBL" id="VJON01000007">
    <property type="protein sequence ID" value="TSE35470.1"/>
    <property type="molecule type" value="Genomic_DNA"/>
</dbReference>
<keyword evidence="1" id="KW-0472">Membrane</keyword>
<keyword evidence="1" id="KW-0812">Transmembrane</keyword>
<accession>A0A554XI13</accession>